<proteinExistence type="predicted"/>
<protein>
    <submittedName>
        <fullName evidence="1">Uncharacterized protein</fullName>
    </submittedName>
</protein>
<name>A0A9P6LUE2_9FUNG</name>
<comment type="caution">
    <text evidence="1">The sequence shown here is derived from an EMBL/GenBank/DDBJ whole genome shotgun (WGS) entry which is preliminary data.</text>
</comment>
<dbReference type="AlphaFoldDB" id="A0A9P6LUE2"/>
<feature type="non-terminal residue" evidence="1">
    <location>
        <position position="143"/>
    </location>
</feature>
<evidence type="ECO:0000313" key="2">
    <source>
        <dbReference type="Proteomes" id="UP000749646"/>
    </source>
</evidence>
<evidence type="ECO:0000313" key="1">
    <source>
        <dbReference type="EMBL" id="KAF9944578.1"/>
    </source>
</evidence>
<reference evidence="1" key="1">
    <citation type="journal article" date="2020" name="Fungal Divers.">
        <title>Resolving the Mortierellaceae phylogeny through synthesis of multi-gene phylogenetics and phylogenomics.</title>
        <authorList>
            <person name="Vandepol N."/>
            <person name="Liber J."/>
            <person name="Desiro A."/>
            <person name="Na H."/>
            <person name="Kennedy M."/>
            <person name="Barry K."/>
            <person name="Grigoriev I.V."/>
            <person name="Miller A.N."/>
            <person name="O'Donnell K."/>
            <person name="Stajich J.E."/>
            <person name="Bonito G."/>
        </authorList>
    </citation>
    <scope>NUCLEOTIDE SEQUENCE</scope>
    <source>
        <strain evidence="1">MES-2147</strain>
    </source>
</reference>
<organism evidence="1 2">
    <name type="scientific">Modicella reniformis</name>
    <dbReference type="NCBI Taxonomy" id="1440133"/>
    <lineage>
        <taxon>Eukaryota</taxon>
        <taxon>Fungi</taxon>
        <taxon>Fungi incertae sedis</taxon>
        <taxon>Mucoromycota</taxon>
        <taxon>Mortierellomycotina</taxon>
        <taxon>Mortierellomycetes</taxon>
        <taxon>Mortierellales</taxon>
        <taxon>Mortierellaceae</taxon>
        <taxon>Modicella</taxon>
    </lineage>
</organism>
<dbReference type="EMBL" id="JAAAHW010008313">
    <property type="protein sequence ID" value="KAF9944578.1"/>
    <property type="molecule type" value="Genomic_DNA"/>
</dbReference>
<sequence length="143" mass="16674">MAATKVLGNIRKSVMVRRSFLYRHYAIFRRRLEERKHEEIDLIESLMSPMSLNGMNNNLWYLNTDDRRDMLYNFSGHKWYLRKTWDFRKAQQATYDYGVKAILELGNGSEGRSKVDNQSVVFAIGLGTFITRTGMPSKHSAST</sequence>
<accession>A0A9P6LUE2</accession>
<gene>
    <name evidence="1" type="ORF">BGZ65_011845</name>
</gene>
<keyword evidence="2" id="KW-1185">Reference proteome</keyword>
<dbReference type="OrthoDB" id="2446091at2759"/>
<dbReference type="Proteomes" id="UP000749646">
    <property type="component" value="Unassembled WGS sequence"/>
</dbReference>